<dbReference type="Proteomes" id="UP000004994">
    <property type="component" value="Chromosome 1"/>
</dbReference>
<dbReference type="Gramene" id="Solyc01g111720.3.1">
    <property type="protein sequence ID" value="Solyc01g111720.3.1"/>
    <property type="gene ID" value="Solyc01g111720.3"/>
</dbReference>
<dbReference type="EnsemblPlants" id="Solyc01g111720.3.1">
    <property type="protein sequence ID" value="Solyc01g111720.3.1"/>
    <property type="gene ID" value="Solyc01g111720.3"/>
</dbReference>
<keyword evidence="2" id="KW-0396">Initiation factor</keyword>
<dbReference type="InterPro" id="IPR019815">
    <property type="entry name" value="Translation_initiation_fac_3_C"/>
</dbReference>
<dbReference type="NCBIfam" id="TIGR00168">
    <property type="entry name" value="infC"/>
    <property type="match status" value="1"/>
</dbReference>
<dbReference type="Gene3D" id="3.10.20.80">
    <property type="entry name" value="Translation initiation factor 3 (IF-3), N-terminal domain"/>
    <property type="match status" value="1"/>
</dbReference>
<organism evidence="7">
    <name type="scientific">Solanum lycopersicum</name>
    <name type="common">Tomato</name>
    <name type="synonym">Lycopersicon esculentum</name>
    <dbReference type="NCBI Taxonomy" id="4081"/>
    <lineage>
        <taxon>Eukaryota</taxon>
        <taxon>Viridiplantae</taxon>
        <taxon>Streptophyta</taxon>
        <taxon>Embryophyta</taxon>
        <taxon>Tracheophyta</taxon>
        <taxon>Spermatophyta</taxon>
        <taxon>Magnoliopsida</taxon>
        <taxon>eudicotyledons</taxon>
        <taxon>Gunneridae</taxon>
        <taxon>Pentapetalae</taxon>
        <taxon>asterids</taxon>
        <taxon>lamiids</taxon>
        <taxon>Solanales</taxon>
        <taxon>Solanaceae</taxon>
        <taxon>Solanoideae</taxon>
        <taxon>Solaneae</taxon>
        <taxon>Solanum</taxon>
        <taxon>Solanum subgen. Lycopersicon</taxon>
    </lineage>
</organism>
<comment type="similarity">
    <text evidence="1">Belongs to the IF-3 family.</text>
</comment>
<evidence type="ECO:0000256" key="2">
    <source>
        <dbReference type="ARBA" id="ARBA00022540"/>
    </source>
</evidence>
<feature type="compositionally biased region" description="Polar residues" evidence="4">
    <location>
        <begin position="509"/>
        <end position="519"/>
    </location>
</feature>
<accession>A0A3Q7EUB8</accession>
<dbReference type="STRING" id="4081.A0A3Q7EUB8"/>
<dbReference type="InParanoid" id="A0A3Q7EUB8"/>
<feature type="compositionally biased region" description="Basic and acidic residues" evidence="4">
    <location>
        <begin position="532"/>
        <end position="543"/>
    </location>
</feature>
<evidence type="ECO:0000259" key="6">
    <source>
        <dbReference type="Pfam" id="PF05198"/>
    </source>
</evidence>
<sequence length="564" mass="62763">RICSKLNSEHFGFSSITRFFFWSNISPPSHGNFLELGLESTTMAFWCRVKNSKIKTLSIHLKRCYFQCPHGSNSLIASASHPSVRVFGNSSLTIPKSPFEFSQSVRRFAAPVQAKTRKEEKDTSGPRLNREITADIVRLVLDEGHRVVSIREALELARSLNLDLVEVARNSKPPVCRIMDYHKEKYQQQVKESAKKSKSELTLKKGDCKEVRFVGKIEKKDLQNKADTVKRMMERGYRVKCTAMSMGNEGEDLGAVLSRFSPLIEDVAYIESGPRVEKKQAYIVVRHVKFGPSKKGSGKKPSKEDRSAISAEDSNESASVAPEIFSQSKQNCDTSESGIESDNDSCMEAMTNEDVDNARSGWRMSSANGNCDKVFDLAESAKEGTKTLGSANVSSNLQSSFRRESGNTLQGPSGEENRYKRDPSLRSTKMADTVSDLGRQLPLDRNTLSHSRDLGSQFPRKFPEQHPSQSSVRSCPSSGFGIFSSPQADRTPGKENNVATQNRYKKSELFNSGRNSSGSDPRGLPMANAQARRPDLSRRDGQEKYPIFGDSANLKPSHNSETQR</sequence>
<evidence type="ECO:0000313" key="7">
    <source>
        <dbReference type="EnsemblPlants" id="Solyc01g111720.3.1"/>
    </source>
</evidence>
<protein>
    <recommendedName>
        <fullName evidence="9">Translation initiation factor 3 N-terminal domain-containing protein</fullName>
    </recommendedName>
</protein>
<evidence type="ECO:0000256" key="1">
    <source>
        <dbReference type="ARBA" id="ARBA00005439"/>
    </source>
</evidence>
<feature type="domain" description="Translation initiation factor 3 N-terminal" evidence="6">
    <location>
        <begin position="129"/>
        <end position="193"/>
    </location>
</feature>
<evidence type="ECO:0000256" key="3">
    <source>
        <dbReference type="ARBA" id="ARBA00022917"/>
    </source>
</evidence>
<evidence type="ECO:0000256" key="4">
    <source>
        <dbReference type="SAM" id="MobiDB-lite"/>
    </source>
</evidence>
<dbReference type="OMA" id="HRVVSIR"/>
<feature type="compositionally biased region" description="Low complexity" evidence="4">
    <location>
        <begin position="468"/>
        <end position="478"/>
    </location>
</feature>
<feature type="region of interest" description="Disordered" evidence="4">
    <location>
        <begin position="386"/>
        <end position="564"/>
    </location>
</feature>
<evidence type="ECO:0000259" key="5">
    <source>
        <dbReference type="Pfam" id="PF00707"/>
    </source>
</evidence>
<dbReference type="AlphaFoldDB" id="A0A3Q7EUB8"/>
<reference evidence="7" key="1">
    <citation type="journal article" date="2012" name="Nature">
        <title>The tomato genome sequence provides insights into fleshy fruit evolution.</title>
        <authorList>
            <consortium name="Tomato Genome Consortium"/>
        </authorList>
    </citation>
    <scope>NUCLEOTIDE SEQUENCE [LARGE SCALE GENOMIC DNA]</scope>
    <source>
        <strain evidence="7">cv. Heinz 1706</strain>
    </source>
</reference>
<dbReference type="GO" id="GO:0003743">
    <property type="term" value="F:translation initiation factor activity"/>
    <property type="evidence" value="ECO:0000318"/>
    <property type="project" value="GO_Central"/>
</dbReference>
<feature type="compositionally biased region" description="Polar residues" evidence="4">
    <location>
        <begin position="554"/>
        <end position="564"/>
    </location>
</feature>
<feature type="compositionally biased region" description="Basic and acidic residues" evidence="4">
    <location>
        <begin position="415"/>
        <end position="424"/>
    </location>
</feature>
<evidence type="ECO:0000313" key="8">
    <source>
        <dbReference type="Proteomes" id="UP000004994"/>
    </source>
</evidence>
<dbReference type="PaxDb" id="4081-Solyc01g111720.2.1"/>
<feature type="compositionally biased region" description="Polar residues" evidence="4">
    <location>
        <begin position="387"/>
        <end position="411"/>
    </location>
</feature>
<keyword evidence="3" id="KW-0648">Protein biosynthesis</keyword>
<dbReference type="Gene3D" id="3.30.110.10">
    <property type="entry name" value="Translation initiation factor 3 (IF-3), C-terminal domain"/>
    <property type="match status" value="1"/>
</dbReference>
<evidence type="ECO:0008006" key="9">
    <source>
        <dbReference type="Google" id="ProtNLM"/>
    </source>
</evidence>
<keyword evidence="8" id="KW-1185">Reference proteome</keyword>
<dbReference type="PANTHER" id="PTHR10938">
    <property type="entry name" value="TRANSLATION INITIATION FACTOR IF-3"/>
    <property type="match status" value="1"/>
</dbReference>
<dbReference type="SUPFAM" id="SSF54364">
    <property type="entry name" value="Translation initiation factor IF3, N-terminal domain"/>
    <property type="match status" value="1"/>
</dbReference>
<dbReference type="GO" id="GO:0043022">
    <property type="term" value="F:ribosome binding"/>
    <property type="evidence" value="ECO:0000318"/>
    <property type="project" value="GO_Central"/>
</dbReference>
<dbReference type="Pfam" id="PF00707">
    <property type="entry name" value="IF3_C"/>
    <property type="match status" value="1"/>
</dbReference>
<proteinExistence type="inferred from homology"/>
<dbReference type="FunFam" id="3.30.110.10:FF:000005">
    <property type="entry name" value="Translation initiation factor 3 (IF-3) family protein"/>
    <property type="match status" value="1"/>
</dbReference>
<dbReference type="Pfam" id="PF05198">
    <property type="entry name" value="IF3_N"/>
    <property type="match status" value="1"/>
</dbReference>
<reference evidence="7" key="2">
    <citation type="submission" date="2019-01" db="UniProtKB">
        <authorList>
            <consortium name="EnsemblPlants"/>
        </authorList>
    </citation>
    <scope>IDENTIFICATION</scope>
    <source>
        <strain evidence="7">cv. Heinz 1706</strain>
    </source>
</reference>
<dbReference type="GO" id="GO:0032790">
    <property type="term" value="P:ribosome disassembly"/>
    <property type="evidence" value="ECO:0000318"/>
    <property type="project" value="GO_Central"/>
</dbReference>
<feature type="compositionally biased region" description="Polar residues" evidence="4">
    <location>
        <begin position="325"/>
        <end position="338"/>
    </location>
</feature>
<dbReference type="InterPro" id="IPR036787">
    <property type="entry name" value="T_IF-3_N_sf"/>
</dbReference>
<dbReference type="InterPro" id="IPR019814">
    <property type="entry name" value="Translation_initiation_fac_3_N"/>
</dbReference>
<dbReference type="SUPFAM" id="SSF55200">
    <property type="entry name" value="Translation initiation factor IF3, C-terminal domain"/>
    <property type="match status" value="1"/>
</dbReference>
<dbReference type="InterPro" id="IPR036788">
    <property type="entry name" value="T_IF-3_C_sf"/>
</dbReference>
<feature type="region of interest" description="Disordered" evidence="4">
    <location>
        <begin position="292"/>
        <end position="345"/>
    </location>
</feature>
<name>A0A3Q7EUB8_SOLLC</name>
<dbReference type="InterPro" id="IPR001288">
    <property type="entry name" value="Translation_initiation_fac_3"/>
</dbReference>
<dbReference type="PANTHER" id="PTHR10938:SF4">
    <property type="entry name" value="TRANSLATION INITIATION FACTOR IF3-1, MITOCHONDRIAL"/>
    <property type="match status" value="1"/>
</dbReference>
<feature type="domain" description="Translation initiation factor 3 C-terminal" evidence="5">
    <location>
        <begin position="208"/>
        <end position="285"/>
    </location>
</feature>